<evidence type="ECO:0000313" key="2">
    <source>
        <dbReference type="EMBL" id="EGR33205.1"/>
    </source>
</evidence>
<proteinExistence type="predicted"/>
<dbReference type="PANTHER" id="PTHR38130:SF1">
    <property type="entry name" value="EF-HAND DOMAIN-CONTAINING PROTEIN"/>
    <property type="match status" value="1"/>
</dbReference>
<feature type="non-terminal residue" evidence="2">
    <location>
        <position position="327"/>
    </location>
</feature>
<feature type="compositionally biased region" description="Polar residues" evidence="1">
    <location>
        <begin position="278"/>
        <end position="292"/>
    </location>
</feature>
<protein>
    <submittedName>
        <fullName evidence="2">Uncharacterized protein</fullName>
    </submittedName>
</protein>
<evidence type="ECO:0000256" key="1">
    <source>
        <dbReference type="SAM" id="MobiDB-lite"/>
    </source>
</evidence>
<organism evidence="2 3">
    <name type="scientific">Ichthyophthirius multifiliis</name>
    <name type="common">White spot disease agent</name>
    <name type="synonym">Ich</name>
    <dbReference type="NCBI Taxonomy" id="5932"/>
    <lineage>
        <taxon>Eukaryota</taxon>
        <taxon>Sar</taxon>
        <taxon>Alveolata</taxon>
        <taxon>Ciliophora</taxon>
        <taxon>Intramacronucleata</taxon>
        <taxon>Oligohymenophorea</taxon>
        <taxon>Hymenostomatida</taxon>
        <taxon>Ophryoglenina</taxon>
        <taxon>Ichthyophthirius</taxon>
    </lineage>
</organism>
<dbReference type="PANTHER" id="PTHR38130">
    <property type="entry name" value="EF-HAND DOMAIN-CONTAINING PROTEIN"/>
    <property type="match status" value="1"/>
</dbReference>
<name>G0QNK1_ICHMU</name>
<evidence type="ECO:0000313" key="3">
    <source>
        <dbReference type="Proteomes" id="UP000008983"/>
    </source>
</evidence>
<dbReference type="InParanoid" id="G0QNK1"/>
<dbReference type="GeneID" id="14909379"/>
<dbReference type="AlphaFoldDB" id="G0QNK1"/>
<gene>
    <name evidence="2" type="ORF">IMG5_059480</name>
</gene>
<accession>G0QNK1</accession>
<reference evidence="2 3" key="1">
    <citation type="submission" date="2011-07" db="EMBL/GenBank/DDBJ databases">
        <authorList>
            <person name="Coyne R."/>
            <person name="Brami D."/>
            <person name="Johnson J."/>
            <person name="Hostetler J."/>
            <person name="Hannick L."/>
            <person name="Clark T."/>
            <person name="Cassidy-Hanley D."/>
            <person name="Inman J."/>
        </authorList>
    </citation>
    <scope>NUCLEOTIDE SEQUENCE [LARGE SCALE GENOMIC DNA]</scope>
    <source>
        <strain evidence="2 3">G5</strain>
    </source>
</reference>
<dbReference type="OrthoDB" id="437249at2759"/>
<feature type="compositionally biased region" description="Low complexity" evidence="1">
    <location>
        <begin position="299"/>
        <end position="309"/>
    </location>
</feature>
<feature type="region of interest" description="Disordered" evidence="1">
    <location>
        <begin position="278"/>
        <end position="313"/>
    </location>
</feature>
<dbReference type="Proteomes" id="UP000008983">
    <property type="component" value="Unassembled WGS sequence"/>
</dbReference>
<keyword evidence="3" id="KW-1185">Reference proteome</keyword>
<dbReference type="eggNOG" id="ENOG502S91P">
    <property type="taxonomic scope" value="Eukaryota"/>
</dbReference>
<dbReference type="OMA" id="INNDMLH"/>
<dbReference type="EMBL" id="GL983499">
    <property type="protein sequence ID" value="EGR33205.1"/>
    <property type="molecule type" value="Genomic_DNA"/>
</dbReference>
<sequence>MTQNKIMDIQEIVADPYDWKFPNRSQLMYLQTINQKDVGFPQFQSKTLHNRNFDVSDIDGAKTEVKGYKYWQKETFVNRIDDIDGTSPKKTVQYQNKPDYQLCNKDIKGSIPQINKFQTTRQSFNPLQPVYKLPSVQIRVSTPPKFIRDNIQIDDIQGTKPNRRCFKQRNVDIYTEIEGSRSKKLFIPRDHKDFLDVKDINEFLQFETTRHTNPLEPTYVTSDEQGKKFEFGQIGGSKGRRLHPQESRKQILVQLLMIQKVDGMELFLKNFQEELQQNEKPNSQNGYYPNNLNEKKRSSIQSQQSVISQNEKQGQLNNIPKVVAFAD</sequence>
<dbReference type="RefSeq" id="XP_004037191.1">
    <property type="nucleotide sequence ID" value="XM_004037143.1"/>
</dbReference>